<sequence>MCKHEEKSCPKCGGVFECKVGSIVLCQCTTVILSQEERDYIAAQYADCLCAACLKDLKSAFHQQRHNDKLYNISTLLFPKK</sequence>
<evidence type="ECO:0000313" key="1">
    <source>
        <dbReference type="EMBL" id="WZN40749.1"/>
    </source>
</evidence>
<dbReference type="RefSeq" id="WP_341835614.1">
    <property type="nucleotide sequence ID" value="NZ_CP149822.1"/>
</dbReference>
<dbReference type="Proteomes" id="UP001485459">
    <property type="component" value="Chromosome"/>
</dbReference>
<protein>
    <submittedName>
        <fullName evidence="1">Cysteine-rich CWC family protein</fullName>
    </submittedName>
</protein>
<dbReference type="InterPro" id="IPR032720">
    <property type="entry name" value="Cys_rich_CWC"/>
</dbReference>
<dbReference type="Pfam" id="PF14375">
    <property type="entry name" value="Cys_rich_CWC"/>
    <property type="match status" value="1"/>
</dbReference>
<dbReference type="EMBL" id="CP149822">
    <property type="protein sequence ID" value="WZN40749.1"/>
    <property type="molecule type" value="Genomic_DNA"/>
</dbReference>
<evidence type="ECO:0000313" key="2">
    <source>
        <dbReference type="Proteomes" id="UP001485459"/>
    </source>
</evidence>
<gene>
    <name evidence="1" type="ORF">WJU16_22560</name>
</gene>
<reference evidence="2" key="1">
    <citation type="submission" date="2024-03" db="EMBL/GenBank/DDBJ databases">
        <title>Chitinophaga horti sp. nov., isolated from garden soil.</title>
        <authorList>
            <person name="Lee D.S."/>
            <person name="Han D.M."/>
            <person name="Baek J.H."/>
            <person name="Choi D.G."/>
            <person name="Jeon J.H."/>
            <person name="Jeon C.O."/>
        </authorList>
    </citation>
    <scope>NUCLEOTIDE SEQUENCE [LARGE SCALE GENOMIC DNA]</scope>
    <source>
        <strain evidence="2">GPA1</strain>
    </source>
</reference>
<accession>A0ABZ2YLW1</accession>
<organism evidence="1 2">
    <name type="scientific">Chitinophaga pollutisoli</name>
    <dbReference type="NCBI Taxonomy" id="3133966"/>
    <lineage>
        <taxon>Bacteria</taxon>
        <taxon>Pseudomonadati</taxon>
        <taxon>Bacteroidota</taxon>
        <taxon>Chitinophagia</taxon>
        <taxon>Chitinophagales</taxon>
        <taxon>Chitinophagaceae</taxon>
        <taxon>Chitinophaga</taxon>
    </lineage>
</organism>
<proteinExistence type="predicted"/>
<name>A0ABZ2YLW1_9BACT</name>
<keyword evidence="2" id="KW-1185">Reference proteome</keyword>